<sequence>MRFKLSAIAEDPMPESTHTRFAEHKARTCRLQADLLALGCGALFVTSEDNIQYLTGFKSPVWNNLTRPHYLIVPAKGEPILISPANYAVIAEQTTWITDVRTWVSPNPEDDGVSLVVDALRSSTDAMKKIAAELGPQSRLTMPAGDFLRIQKMLQRVEFVDGHALLMSYRVVKSASEIERIQVAATAASRALNELPTIARSGQSLYDLAQALKMRIIELGAQDVPYMVGVSGQGGYPCVNLAPDHRPLRSGDVFVFDVAARYDGYYCDFDRDYAVGAPSVEVRSAYRRLWEATEAAIDAVKPGLRMSDIWQVMAKELGGVQQARSAKVGRLGHSIGLRLCEEPSIGEADHTVIRANMVLTLEPSLVLKPSSGRQADRRIMVHEENILVTETGCRLMSLRTPKEMPIIQE</sequence>
<evidence type="ECO:0000259" key="1">
    <source>
        <dbReference type="Pfam" id="PF00557"/>
    </source>
</evidence>
<dbReference type="SUPFAM" id="SSF55920">
    <property type="entry name" value="Creatinase/aminopeptidase"/>
    <property type="match status" value="1"/>
</dbReference>
<evidence type="ECO:0000259" key="2">
    <source>
        <dbReference type="Pfam" id="PF01321"/>
    </source>
</evidence>
<dbReference type="Pfam" id="PF01321">
    <property type="entry name" value="Creatinase_N"/>
    <property type="match status" value="1"/>
</dbReference>
<proteinExistence type="predicted"/>
<dbReference type="InterPro" id="IPR036005">
    <property type="entry name" value="Creatinase/aminopeptidase-like"/>
</dbReference>
<dbReference type="PANTHER" id="PTHR46112:SF3">
    <property type="entry name" value="AMINOPEPTIDASE YPDF"/>
    <property type="match status" value="1"/>
</dbReference>
<keyword evidence="3" id="KW-0031">Aminopeptidase</keyword>
<dbReference type="Proteomes" id="UP000290174">
    <property type="component" value="Unassembled WGS sequence"/>
</dbReference>
<feature type="domain" description="Peptidase M24" evidence="1">
    <location>
        <begin position="179"/>
        <end position="390"/>
    </location>
</feature>
<dbReference type="GO" id="GO:0004177">
    <property type="term" value="F:aminopeptidase activity"/>
    <property type="evidence" value="ECO:0007669"/>
    <property type="project" value="UniProtKB-KW"/>
</dbReference>
<accession>A0A4Q0Q5L2</accession>
<dbReference type="SUPFAM" id="SSF53092">
    <property type="entry name" value="Creatinase/prolidase N-terminal domain"/>
    <property type="match status" value="1"/>
</dbReference>
<protein>
    <submittedName>
        <fullName evidence="3">Aminopeptidase P family protein</fullName>
    </submittedName>
</protein>
<feature type="domain" description="Creatinase N-terminal" evidence="2">
    <location>
        <begin position="28"/>
        <end position="172"/>
    </location>
</feature>
<name>A0A4Q0Q5L2_9BRAD</name>
<keyword evidence="3" id="KW-0378">Hydrolase</keyword>
<comment type="caution">
    <text evidence="3">The sequence shown here is derived from an EMBL/GenBank/DDBJ whole genome shotgun (WGS) entry which is preliminary data.</text>
</comment>
<dbReference type="InterPro" id="IPR029149">
    <property type="entry name" value="Creatin/AminoP/Spt16_N"/>
</dbReference>
<keyword evidence="3" id="KW-0645">Protease</keyword>
<evidence type="ECO:0000313" key="3">
    <source>
        <dbReference type="EMBL" id="RXG83894.1"/>
    </source>
</evidence>
<dbReference type="CDD" id="cd01066">
    <property type="entry name" value="APP_MetAP"/>
    <property type="match status" value="1"/>
</dbReference>
<dbReference type="InterPro" id="IPR000587">
    <property type="entry name" value="Creatinase_N"/>
</dbReference>
<dbReference type="PANTHER" id="PTHR46112">
    <property type="entry name" value="AMINOPEPTIDASE"/>
    <property type="match status" value="1"/>
</dbReference>
<gene>
    <name evidence="3" type="ORF">EAS61_40625</name>
</gene>
<dbReference type="InterPro" id="IPR050659">
    <property type="entry name" value="Peptidase_M24B"/>
</dbReference>
<organism evidence="3 4">
    <name type="scientific">Bradyrhizobium zhanjiangense</name>
    <dbReference type="NCBI Taxonomy" id="1325107"/>
    <lineage>
        <taxon>Bacteria</taxon>
        <taxon>Pseudomonadati</taxon>
        <taxon>Pseudomonadota</taxon>
        <taxon>Alphaproteobacteria</taxon>
        <taxon>Hyphomicrobiales</taxon>
        <taxon>Nitrobacteraceae</taxon>
        <taxon>Bradyrhizobium</taxon>
    </lineage>
</organism>
<dbReference type="AlphaFoldDB" id="A0A4Q0Q5L2"/>
<dbReference type="Gene3D" id="3.90.230.10">
    <property type="entry name" value="Creatinase/methionine aminopeptidase superfamily"/>
    <property type="match status" value="1"/>
</dbReference>
<evidence type="ECO:0000313" key="4">
    <source>
        <dbReference type="Proteomes" id="UP000290174"/>
    </source>
</evidence>
<dbReference type="Pfam" id="PF00557">
    <property type="entry name" value="Peptidase_M24"/>
    <property type="match status" value="1"/>
</dbReference>
<dbReference type="EMBL" id="RKMK01000089">
    <property type="protein sequence ID" value="RXG83894.1"/>
    <property type="molecule type" value="Genomic_DNA"/>
</dbReference>
<reference evidence="3 4" key="1">
    <citation type="submission" date="2018-11" db="EMBL/GenBank/DDBJ databases">
        <title>Bradyrhizobium sp. nov., isolated from effective nodules of peanut in China.</title>
        <authorList>
            <person name="Li Y."/>
        </authorList>
    </citation>
    <scope>NUCLEOTIDE SEQUENCE [LARGE SCALE GENOMIC DNA]</scope>
    <source>
        <strain evidence="3 4">CCBAU 51770</strain>
    </source>
</reference>
<dbReference type="Gene3D" id="3.40.350.10">
    <property type="entry name" value="Creatinase/prolidase N-terminal domain"/>
    <property type="match status" value="1"/>
</dbReference>
<dbReference type="InterPro" id="IPR000994">
    <property type="entry name" value="Pept_M24"/>
</dbReference>